<reference evidence="3" key="1">
    <citation type="submission" date="2016-10" db="EMBL/GenBank/DDBJ databases">
        <authorList>
            <person name="de Groot N.N."/>
        </authorList>
    </citation>
    <scope>NUCLEOTIDE SEQUENCE</scope>
</reference>
<feature type="region of interest" description="Disordered" evidence="1">
    <location>
        <begin position="128"/>
        <end position="152"/>
    </location>
</feature>
<dbReference type="InterPro" id="IPR007313">
    <property type="entry name" value="FxsA"/>
</dbReference>
<dbReference type="AlphaFoldDB" id="A0A1W1DFI8"/>
<dbReference type="PANTHER" id="PTHR35335:SF1">
    <property type="entry name" value="UPF0716 PROTEIN FXSA"/>
    <property type="match status" value="1"/>
</dbReference>
<evidence type="ECO:0000313" key="3">
    <source>
        <dbReference type="EMBL" id="SFV79947.1"/>
    </source>
</evidence>
<dbReference type="PANTHER" id="PTHR35335">
    <property type="entry name" value="UPF0716 PROTEIN FXSA"/>
    <property type="match status" value="1"/>
</dbReference>
<dbReference type="EMBL" id="FPHU01000022">
    <property type="protein sequence ID" value="SFV79947.1"/>
    <property type="molecule type" value="Genomic_DNA"/>
</dbReference>
<keyword evidence="2" id="KW-0812">Transmembrane</keyword>
<dbReference type="Pfam" id="PF04186">
    <property type="entry name" value="FxsA"/>
    <property type="match status" value="1"/>
</dbReference>
<evidence type="ECO:0000256" key="1">
    <source>
        <dbReference type="SAM" id="MobiDB-lite"/>
    </source>
</evidence>
<evidence type="ECO:0000256" key="2">
    <source>
        <dbReference type="SAM" id="Phobius"/>
    </source>
</evidence>
<feature type="transmembrane region" description="Helical" evidence="2">
    <location>
        <begin position="73"/>
        <end position="98"/>
    </location>
</feature>
<protein>
    <submittedName>
        <fullName evidence="3">Protein affecting phage T7 exclusion by the F plasmid</fullName>
    </submittedName>
</protein>
<dbReference type="GO" id="GO:0016020">
    <property type="term" value="C:membrane"/>
    <property type="evidence" value="ECO:0007669"/>
    <property type="project" value="InterPro"/>
</dbReference>
<sequence>MLFPLFVIVTLLEIYVLVSVGEEIGGFKTILLVIVTALIGSTLLKQQGWSTMAKAQNAMANGQTPAFEMMEGVVILISGVLLLTPGFITDAVGLLGLMPWSRTYFIDHILKKNAEKVFSQSNTMFIHKGQSPERKDKGKDKKDTIEGEFWED</sequence>
<feature type="compositionally biased region" description="Basic and acidic residues" evidence="1">
    <location>
        <begin position="130"/>
        <end position="145"/>
    </location>
</feature>
<gene>
    <name evidence="3" type="ORF">MNB_SUP05-13-116</name>
</gene>
<accession>A0A1W1DFI8</accession>
<organism evidence="3">
    <name type="scientific">hydrothermal vent metagenome</name>
    <dbReference type="NCBI Taxonomy" id="652676"/>
    <lineage>
        <taxon>unclassified sequences</taxon>
        <taxon>metagenomes</taxon>
        <taxon>ecological metagenomes</taxon>
    </lineage>
</organism>
<dbReference type="NCBIfam" id="NF008528">
    <property type="entry name" value="PRK11463.1-2"/>
    <property type="match status" value="1"/>
</dbReference>
<keyword evidence="2" id="KW-0472">Membrane</keyword>
<keyword evidence="2" id="KW-1133">Transmembrane helix</keyword>
<proteinExistence type="predicted"/>
<feature type="transmembrane region" description="Helical" evidence="2">
    <location>
        <begin position="26"/>
        <end position="44"/>
    </location>
</feature>
<name>A0A1W1DFI8_9ZZZZ</name>